<evidence type="ECO:0000256" key="2">
    <source>
        <dbReference type="PROSITE-ProRule" id="PRU01161"/>
    </source>
</evidence>
<gene>
    <name evidence="5" type="primary">ORF60895</name>
</gene>
<protein>
    <recommendedName>
        <fullName evidence="4">PNPLA domain-containing protein</fullName>
    </recommendedName>
</protein>
<proteinExistence type="predicted"/>
<keyword evidence="1" id="KW-0443">Lipid metabolism</keyword>
<reference evidence="5" key="1">
    <citation type="submission" date="2014-12" db="EMBL/GenBank/DDBJ databases">
        <title>Insight into the proteome of Arion vulgaris.</title>
        <authorList>
            <person name="Aradska J."/>
            <person name="Bulat T."/>
            <person name="Smidak R."/>
            <person name="Sarate P."/>
            <person name="Gangsoo J."/>
            <person name="Sialana F."/>
            <person name="Bilban M."/>
            <person name="Lubec G."/>
        </authorList>
    </citation>
    <scope>NUCLEOTIDE SEQUENCE</scope>
    <source>
        <tissue evidence="5">Skin</tissue>
    </source>
</reference>
<accession>A0A0B6ZEQ0</accession>
<dbReference type="InterPro" id="IPR016035">
    <property type="entry name" value="Acyl_Trfase/lysoPLipase"/>
</dbReference>
<feature type="short sequence motif" description="GXGXXG" evidence="2">
    <location>
        <begin position="104"/>
        <end position="109"/>
    </location>
</feature>
<feature type="compositionally biased region" description="Polar residues" evidence="3">
    <location>
        <begin position="43"/>
        <end position="52"/>
    </location>
</feature>
<evidence type="ECO:0000259" key="4">
    <source>
        <dbReference type="PROSITE" id="PS51635"/>
    </source>
</evidence>
<dbReference type="GO" id="GO:0006629">
    <property type="term" value="P:lipid metabolic process"/>
    <property type="evidence" value="ECO:0007669"/>
    <property type="project" value="UniProtKB-KW"/>
</dbReference>
<name>A0A0B6ZEQ0_9EUPU</name>
<feature type="compositionally biased region" description="Polar residues" evidence="3">
    <location>
        <begin position="1"/>
        <end position="16"/>
    </location>
</feature>
<evidence type="ECO:0000256" key="3">
    <source>
        <dbReference type="SAM" id="MobiDB-lite"/>
    </source>
</evidence>
<feature type="non-terminal residue" evidence="5">
    <location>
        <position position="140"/>
    </location>
</feature>
<feature type="compositionally biased region" description="Polar residues" evidence="3">
    <location>
        <begin position="26"/>
        <end position="35"/>
    </location>
</feature>
<dbReference type="Gene3D" id="3.40.1090.10">
    <property type="entry name" value="Cytosolic phospholipase A2 catalytic domain"/>
    <property type="match status" value="1"/>
</dbReference>
<sequence length="140" mass="14998">PPSAVNSPSAANTPSGQIKREGSALNLKSQQSASKTDLEEESQYQLTTSSSDQRSRKCFRSQSLPTFRGDRYLLDADTKVVSDAEDFELNPTNMKGPLHLSLCGCGFLGMYHLGVVSCLSLRGVPFLERLDKIGGASAGA</sequence>
<dbReference type="EMBL" id="HACG01020123">
    <property type="protein sequence ID" value="CEK66988.1"/>
    <property type="molecule type" value="Transcribed_RNA"/>
</dbReference>
<evidence type="ECO:0000256" key="1">
    <source>
        <dbReference type="ARBA" id="ARBA00023098"/>
    </source>
</evidence>
<feature type="short sequence motif" description="GXSXG" evidence="2">
    <location>
        <begin position="135"/>
        <end position="139"/>
    </location>
</feature>
<feature type="non-terminal residue" evidence="5">
    <location>
        <position position="1"/>
    </location>
</feature>
<evidence type="ECO:0000313" key="5">
    <source>
        <dbReference type="EMBL" id="CEK66988.1"/>
    </source>
</evidence>
<feature type="region of interest" description="Disordered" evidence="3">
    <location>
        <begin position="1"/>
        <end position="57"/>
    </location>
</feature>
<dbReference type="PROSITE" id="PS51635">
    <property type="entry name" value="PNPLA"/>
    <property type="match status" value="1"/>
</dbReference>
<dbReference type="SUPFAM" id="SSF52151">
    <property type="entry name" value="FabD/lysophospholipase-like"/>
    <property type="match status" value="1"/>
</dbReference>
<organism evidence="5">
    <name type="scientific">Arion vulgaris</name>
    <dbReference type="NCBI Taxonomy" id="1028688"/>
    <lineage>
        <taxon>Eukaryota</taxon>
        <taxon>Metazoa</taxon>
        <taxon>Spiralia</taxon>
        <taxon>Lophotrochozoa</taxon>
        <taxon>Mollusca</taxon>
        <taxon>Gastropoda</taxon>
        <taxon>Heterobranchia</taxon>
        <taxon>Euthyneura</taxon>
        <taxon>Panpulmonata</taxon>
        <taxon>Eupulmonata</taxon>
        <taxon>Stylommatophora</taxon>
        <taxon>Helicina</taxon>
        <taxon>Arionoidea</taxon>
        <taxon>Arionidae</taxon>
        <taxon>Arion</taxon>
    </lineage>
</organism>
<feature type="domain" description="PNPLA" evidence="4">
    <location>
        <begin position="100"/>
        <end position="140"/>
    </location>
</feature>
<comment type="caution">
    <text evidence="2">Lacks conserved residue(s) required for the propagation of feature annotation.</text>
</comment>
<dbReference type="InterPro" id="IPR002641">
    <property type="entry name" value="PNPLA_dom"/>
</dbReference>
<dbReference type="AlphaFoldDB" id="A0A0B6ZEQ0"/>